<gene>
    <name evidence="8" type="ORF">DBV05_g3522</name>
</gene>
<dbReference type="EMBL" id="VCHE01000015">
    <property type="protein sequence ID" value="KAB2577886.1"/>
    <property type="molecule type" value="Genomic_DNA"/>
</dbReference>
<dbReference type="Proteomes" id="UP000325902">
    <property type="component" value="Unassembled WGS sequence"/>
</dbReference>
<dbReference type="InterPro" id="IPR052053">
    <property type="entry name" value="IM_YidH-like"/>
</dbReference>
<feature type="domain" description="DUF202" evidence="7">
    <location>
        <begin position="237"/>
        <end position="313"/>
    </location>
</feature>
<keyword evidence="9" id="KW-1185">Reference proteome</keyword>
<proteinExistence type="predicted"/>
<dbReference type="GO" id="GO:0012505">
    <property type="term" value="C:endomembrane system"/>
    <property type="evidence" value="ECO:0007669"/>
    <property type="project" value="UniProtKB-SubCell"/>
</dbReference>
<feature type="transmembrane region" description="Helical" evidence="6">
    <location>
        <begin position="326"/>
        <end position="347"/>
    </location>
</feature>
<evidence type="ECO:0000259" key="7">
    <source>
        <dbReference type="Pfam" id="PF02656"/>
    </source>
</evidence>
<keyword evidence="3 6" id="KW-1133">Transmembrane helix</keyword>
<evidence type="ECO:0000256" key="4">
    <source>
        <dbReference type="ARBA" id="ARBA00023136"/>
    </source>
</evidence>
<feature type="compositionally biased region" description="Low complexity" evidence="5">
    <location>
        <begin position="156"/>
        <end position="166"/>
    </location>
</feature>
<keyword evidence="2 6" id="KW-0812">Transmembrane</keyword>
<dbReference type="AlphaFoldDB" id="A0A5N5DJ12"/>
<organism evidence="8 9">
    <name type="scientific">Lasiodiplodia theobromae</name>
    <dbReference type="NCBI Taxonomy" id="45133"/>
    <lineage>
        <taxon>Eukaryota</taxon>
        <taxon>Fungi</taxon>
        <taxon>Dikarya</taxon>
        <taxon>Ascomycota</taxon>
        <taxon>Pezizomycotina</taxon>
        <taxon>Dothideomycetes</taxon>
        <taxon>Dothideomycetes incertae sedis</taxon>
        <taxon>Botryosphaeriales</taxon>
        <taxon>Botryosphaeriaceae</taxon>
        <taxon>Lasiodiplodia</taxon>
    </lineage>
</organism>
<feature type="transmembrane region" description="Helical" evidence="6">
    <location>
        <begin position="287"/>
        <end position="305"/>
    </location>
</feature>
<reference evidence="8 9" key="1">
    <citation type="journal article" date="2019" name="Sci. Rep.">
        <title>A multi-omics analysis of the grapevine pathogen Lasiodiplodia theobromae reveals that temperature affects the expression of virulence- and pathogenicity-related genes.</title>
        <authorList>
            <person name="Felix C."/>
            <person name="Meneses R."/>
            <person name="Goncalves M.F.M."/>
            <person name="Tilleman L."/>
            <person name="Duarte A.S."/>
            <person name="Jorrin-Novo J.V."/>
            <person name="Van de Peer Y."/>
            <person name="Deforce D."/>
            <person name="Van Nieuwerburgh F."/>
            <person name="Esteves A.C."/>
            <person name="Alves A."/>
        </authorList>
    </citation>
    <scope>NUCLEOTIDE SEQUENCE [LARGE SCALE GENOMIC DNA]</scope>
    <source>
        <strain evidence="8 9">LA-SOL3</strain>
    </source>
</reference>
<dbReference type="OrthoDB" id="199599at2759"/>
<accession>A0A5N5DJ12</accession>
<name>A0A5N5DJ12_9PEZI</name>
<dbReference type="Pfam" id="PF02656">
    <property type="entry name" value="DUF202"/>
    <property type="match status" value="1"/>
</dbReference>
<protein>
    <recommendedName>
        <fullName evidence="7">DUF202 domain-containing protein</fullName>
    </recommendedName>
</protein>
<evidence type="ECO:0000256" key="2">
    <source>
        <dbReference type="ARBA" id="ARBA00022692"/>
    </source>
</evidence>
<comment type="caution">
    <text evidence="8">The sequence shown here is derived from an EMBL/GenBank/DDBJ whole genome shotgun (WGS) entry which is preliminary data.</text>
</comment>
<keyword evidence="4 6" id="KW-0472">Membrane</keyword>
<feature type="compositionally biased region" description="Polar residues" evidence="5">
    <location>
        <begin position="18"/>
        <end position="37"/>
    </location>
</feature>
<sequence length="357" mass="38647">MDQNTGNGDEPTRAGGSPQRSTQHAQSNESAASTSSLPGYHNHPQRDPTPSAADRPSSPPANHQPPSDLAKNTNNDTKTHNQPHDAAFGADTAHGAGAAREEGTAGDDDDLIAQPGGLRRRGVPGAEEEEAEEEEERADDTALGTANDREATELASLPRSSSSQRMSRVETASTTEEPVLSHGNPPPPSEVPTCRDDCSLREQRKLMLTRQEVGWWDVVTRWWRRHVSVTVPAGGMRDHLALERTFLGYLRTSIALSMAGVMIAQLLRLQHAPNPDPHYGYHALGKPLAAVFIIAAIAMVLLGAFRFWRQQNAIVRGKVFAGGWEILTIMIGSTILTTTVFGLLLAVDIKKEIEGRS</sequence>
<evidence type="ECO:0000256" key="5">
    <source>
        <dbReference type="SAM" id="MobiDB-lite"/>
    </source>
</evidence>
<comment type="subcellular location">
    <subcellularLocation>
        <location evidence="1">Endomembrane system</location>
        <topology evidence="1">Multi-pass membrane protein</topology>
    </subcellularLocation>
</comment>
<evidence type="ECO:0000256" key="1">
    <source>
        <dbReference type="ARBA" id="ARBA00004127"/>
    </source>
</evidence>
<dbReference type="InterPro" id="IPR003807">
    <property type="entry name" value="DUF202"/>
</dbReference>
<dbReference type="PANTHER" id="PTHR34187">
    <property type="entry name" value="FGR18P"/>
    <property type="match status" value="1"/>
</dbReference>
<feature type="compositionally biased region" description="Acidic residues" evidence="5">
    <location>
        <begin position="126"/>
        <end position="138"/>
    </location>
</feature>
<evidence type="ECO:0000313" key="8">
    <source>
        <dbReference type="EMBL" id="KAB2577886.1"/>
    </source>
</evidence>
<evidence type="ECO:0000313" key="9">
    <source>
        <dbReference type="Proteomes" id="UP000325902"/>
    </source>
</evidence>
<evidence type="ECO:0000256" key="6">
    <source>
        <dbReference type="SAM" id="Phobius"/>
    </source>
</evidence>
<feature type="transmembrane region" description="Helical" evidence="6">
    <location>
        <begin position="246"/>
        <end position="267"/>
    </location>
</feature>
<dbReference type="PANTHER" id="PTHR34187:SF1">
    <property type="entry name" value="DUF202 DOMAIN-CONTAINING PROTEIN"/>
    <property type="match status" value="1"/>
</dbReference>
<feature type="region of interest" description="Disordered" evidence="5">
    <location>
        <begin position="1"/>
        <end position="195"/>
    </location>
</feature>
<evidence type="ECO:0000256" key="3">
    <source>
        <dbReference type="ARBA" id="ARBA00022989"/>
    </source>
</evidence>